<dbReference type="SUPFAM" id="SSF54001">
    <property type="entry name" value="Cysteine proteinases"/>
    <property type="match status" value="1"/>
</dbReference>
<dbReference type="InterPro" id="IPR024453">
    <property type="entry name" value="Peptidase_C92"/>
</dbReference>
<comment type="caution">
    <text evidence="1">The sequence shown here is derived from an EMBL/GenBank/DDBJ whole genome shotgun (WGS) entry which is preliminary data.</text>
</comment>
<keyword evidence="2" id="KW-1185">Reference proteome</keyword>
<sequence>MIRSFFLTLFLVLLLSPSAGGNGLLLPSHAPGSGDVLFDFLLSVTNPDSLELRMDEPPDGEGNIRHASFVIRGACFGGLRVEKIAAEFFFLELNAPDEWRSGRRHSLKVNGVLRTNAEVVILDRDINDALGAFPARRGRLSVNFFPGSVRVLGLYGTELGRIRVETASSLAVENGNQIVMENTGIRINGHDRTDAFRQEIYGLNPLLDLRNFPLPAARWILRADNGVLTLSTPVPPKAAEGEIRRYERGSFPLPAPEPFEFSPDQFQNGDIILVNGKSWRSKALLFFFKNPADFSHSGMVRWSGGIPWVIHASPESERVEMEPLEEFLSPFEVERAAVYRLKGNRAGAGRASGEAREFYLEKRPFDGSFDKNNEEAVYCTELIWKAFGNAGIDLFGTERSAYFTPVPFYGNVLFPSDLGRSPLLEKVMSLE</sequence>
<evidence type="ECO:0000313" key="1">
    <source>
        <dbReference type="EMBL" id="TDY55959.1"/>
    </source>
</evidence>
<proteinExistence type="predicted"/>
<dbReference type="Pfam" id="PF05708">
    <property type="entry name" value="Peptidase_C92"/>
    <property type="match status" value="1"/>
</dbReference>
<dbReference type="InterPro" id="IPR038765">
    <property type="entry name" value="Papain-like_cys_pep_sf"/>
</dbReference>
<protein>
    <submittedName>
        <fullName evidence="1">Permuted papain-like amidase YaeF/Yiix C92 family enzyme</fullName>
    </submittedName>
</protein>
<gene>
    <name evidence="1" type="ORF">C8D99_12040</name>
</gene>
<dbReference type="Proteomes" id="UP000295066">
    <property type="component" value="Unassembled WGS sequence"/>
</dbReference>
<dbReference type="AlphaFoldDB" id="A0A4R8M5E7"/>
<accession>A0A4R8M5E7</accession>
<dbReference type="RefSeq" id="WP_166670179.1">
    <property type="nucleotide sequence ID" value="NZ_SORI01000020.1"/>
</dbReference>
<name>A0A4R8M5E7_9BACT</name>
<evidence type="ECO:0000313" key="2">
    <source>
        <dbReference type="Proteomes" id="UP000295066"/>
    </source>
</evidence>
<dbReference type="EMBL" id="SORI01000020">
    <property type="protein sequence ID" value="TDY55959.1"/>
    <property type="molecule type" value="Genomic_DNA"/>
</dbReference>
<reference evidence="1 2" key="1">
    <citation type="submission" date="2019-03" db="EMBL/GenBank/DDBJ databases">
        <title>Genomic Encyclopedia of Type Strains, Phase IV (KMG-IV): sequencing the most valuable type-strain genomes for metagenomic binning, comparative biology and taxonomic classification.</title>
        <authorList>
            <person name="Goeker M."/>
        </authorList>
    </citation>
    <scope>NUCLEOTIDE SEQUENCE [LARGE SCALE GENOMIC DNA]</scope>
    <source>
        <strain evidence="1 2">DSM 25964</strain>
    </source>
</reference>
<dbReference type="Gene3D" id="3.90.1720.10">
    <property type="entry name" value="endopeptidase domain like (from Nostoc punctiforme)"/>
    <property type="match status" value="1"/>
</dbReference>
<organism evidence="1 2">
    <name type="scientific">Aminivibrio pyruvatiphilus</name>
    <dbReference type="NCBI Taxonomy" id="1005740"/>
    <lineage>
        <taxon>Bacteria</taxon>
        <taxon>Thermotogati</taxon>
        <taxon>Synergistota</taxon>
        <taxon>Synergistia</taxon>
        <taxon>Synergistales</taxon>
        <taxon>Aminobacteriaceae</taxon>
        <taxon>Aminivibrio</taxon>
    </lineage>
</organism>